<dbReference type="RefSeq" id="WP_110782758.1">
    <property type="nucleotide sequence ID" value="NZ_QJTI01000040.1"/>
</dbReference>
<proteinExistence type="predicted"/>
<dbReference type="AlphaFoldDB" id="A0A318TAM3"/>
<accession>A0A318TAM3</accession>
<name>A0A318TAM3_9BRAD</name>
<evidence type="ECO:0000313" key="3">
    <source>
        <dbReference type="Proteomes" id="UP000248148"/>
    </source>
</evidence>
<sequence>MRKLLMLSVGAMLVAVSPVHAQSLTFFFKTAYLEPLAQTPTVLNLAAQSSRKVPQADLNAFDDYFLINGNGRLKVNFNRQLQNKGQVDLPGWVGVAPFNNFAISYDLQSGFERVKEHFGMPTARAARVTVYRTLNTGQLVYDYAVPNLPTAGSSCREYLFSPDSGQIELGMTVTCYMTIQVSARGAAGRRLAR</sequence>
<protein>
    <submittedName>
        <fullName evidence="2">Uncharacterized protein</fullName>
    </submittedName>
</protein>
<keyword evidence="3" id="KW-1185">Reference proteome</keyword>
<reference evidence="2 3" key="1">
    <citation type="submission" date="2018-06" db="EMBL/GenBank/DDBJ databases">
        <title>Genomic Encyclopedia of Archaeal and Bacterial Type Strains, Phase II (KMG-II): from individual species to whole genera.</title>
        <authorList>
            <person name="Goeker M."/>
        </authorList>
    </citation>
    <scope>NUCLEOTIDE SEQUENCE [LARGE SCALE GENOMIC DNA]</scope>
    <source>
        <strain evidence="2 3">JCM 11668</strain>
    </source>
</reference>
<dbReference type="OrthoDB" id="8141101at2"/>
<evidence type="ECO:0000313" key="2">
    <source>
        <dbReference type="EMBL" id="PYE99052.1"/>
    </source>
</evidence>
<gene>
    <name evidence="2" type="ORF">BJ122_1401</name>
</gene>
<dbReference type="Proteomes" id="UP000248148">
    <property type="component" value="Unassembled WGS sequence"/>
</dbReference>
<organism evidence="2 3">
    <name type="scientific">Rhodopseudomonas faecalis</name>
    <dbReference type="NCBI Taxonomy" id="99655"/>
    <lineage>
        <taxon>Bacteria</taxon>
        <taxon>Pseudomonadati</taxon>
        <taxon>Pseudomonadota</taxon>
        <taxon>Alphaproteobacteria</taxon>
        <taxon>Hyphomicrobiales</taxon>
        <taxon>Nitrobacteraceae</taxon>
        <taxon>Rhodopseudomonas</taxon>
    </lineage>
</organism>
<comment type="caution">
    <text evidence="2">The sequence shown here is derived from an EMBL/GenBank/DDBJ whole genome shotgun (WGS) entry which is preliminary data.</text>
</comment>
<feature type="signal peptide" evidence="1">
    <location>
        <begin position="1"/>
        <end position="21"/>
    </location>
</feature>
<evidence type="ECO:0000256" key="1">
    <source>
        <dbReference type="SAM" id="SignalP"/>
    </source>
</evidence>
<dbReference type="EMBL" id="QJTI01000040">
    <property type="protein sequence ID" value="PYE99052.1"/>
    <property type="molecule type" value="Genomic_DNA"/>
</dbReference>
<keyword evidence="1" id="KW-0732">Signal</keyword>
<feature type="chain" id="PRO_5016385960" evidence="1">
    <location>
        <begin position="22"/>
        <end position="193"/>
    </location>
</feature>